<dbReference type="OrthoDB" id="7863760at2"/>
<dbReference type="InterPro" id="IPR011049">
    <property type="entry name" value="Serralysin-like_metalloprot_C"/>
</dbReference>
<dbReference type="PRINTS" id="PR00313">
    <property type="entry name" value="CABNDNGRPT"/>
</dbReference>
<evidence type="ECO:0000256" key="4">
    <source>
        <dbReference type="SAM" id="SignalP"/>
    </source>
</evidence>
<evidence type="ECO:0000313" key="6">
    <source>
        <dbReference type="EMBL" id="SNY37231.1"/>
    </source>
</evidence>
<gene>
    <name evidence="5" type="ORF">CVM39_14420</name>
    <name evidence="6" type="ORF">SAMN06297129_0272</name>
</gene>
<dbReference type="GO" id="GO:0005509">
    <property type="term" value="F:calcium ion binding"/>
    <property type="evidence" value="ECO:0007669"/>
    <property type="project" value="InterPro"/>
</dbReference>
<dbReference type="InterPro" id="IPR001343">
    <property type="entry name" value="Hemolysn_Ca-bd"/>
</dbReference>
<dbReference type="RefSeq" id="WP_097144073.1">
    <property type="nucleotide sequence ID" value="NZ_OBEA01000001.1"/>
</dbReference>
<dbReference type="Gene3D" id="2.150.10.10">
    <property type="entry name" value="Serralysin-like metalloprotease, C-terminal"/>
    <property type="match status" value="3"/>
</dbReference>
<feature type="region of interest" description="Disordered" evidence="3">
    <location>
        <begin position="146"/>
        <end position="176"/>
    </location>
</feature>
<dbReference type="EMBL" id="PGTD01000017">
    <property type="protein sequence ID" value="PJE27767.1"/>
    <property type="molecule type" value="Genomic_DNA"/>
</dbReference>
<protein>
    <submittedName>
        <fullName evidence="6">Hemolysin-type calcium-binding repeat-containing protein</fullName>
    </submittedName>
    <submittedName>
        <fullName evidence="5">Type I secretion protein</fullName>
    </submittedName>
</protein>
<dbReference type="Pfam" id="PF00353">
    <property type="entry name" value="HemolysinCabind"/>
    <property type="match status" value="4"/>
</dbReference>
<evidence type="ECO:0000313" key="8">
    <source>
        <dbReference type="Proteomes" id="UP000231702"/>
    </source>
</evidence>
<dbReference type="SUPFAM" id="SSF51120">
    <property type="entry name" value="beta-Roll"/>
    <property type="match status" value="1"/>
</dbReference>
<keyword evidence="8" id="KW-1185">Reference proteome</keyword>
<dbReference type="AlphaFoldDB" id="A0A285HR88"/>
<dbReference type="GO" id="GO:0005576">
    <property type="term" value="C:extracellular region"/>
    <property type="evidence" value="ECO:0007669"/>
    <property type="project" value="UniProtKB-SubCell"/>
</dbReference>
<dbReference type="EMBL" id="OBEA01000001">
    <property type="protein sequence ID" value="SNY37231.1"/>
    <property type="molecule type" value="Genomic_DNA"/>
</dbReference>
<feature type="region of interest" description="Disordered" evidence="3">
    <location>
        <begin position="111"/>
        <end position="133"/>
    </location>
</feature>
<feature type="compositionally biased region" description="Gly residues" evidence="3">
    <location>
        <begin position="154"/>
        <end position="166"/>
    </location>
</feature>
<accession>A0A285HR88</accession>
<dbReference type="Proteomes" id="UP000231655">
    <property type="component" value="Unassembled WGS sequence"/>
</dbReference>
<evidence type="ECO:0000256" key="3">
    <source>
        <dbReference type="SAM" id="MobiDB-lite"/>
    </source>
</evidence>
<evidence type="ECO:0000256" key="2">
    <source>
        <dbReference type="ARBA" id="ARBA00022525"/>
    </source>
</evidence>
<reference evidence="5 8" key="2">
    <citation type="journal article" date="2018" name="Int. J. Syst. Evol. Microbiol.">
        <title>Pseudooceanicola lipolyticus sp. nov., a marine alphaproteobacterium, reclassification of Oceanicola flagellatus as Pseudooceanicola flagellatus comb. nov. and emended description of the genus Pseudooceanicola.</title>
        <authorList>
            <person name="Huang M.-M."/>
            <person name="Guo L.-L."/>
            <person name="Wu Y.-H."/>
            <person name="Lai Q.-L."/>
            <person name="Shao Z.-Z."/>
            <person name="Wang C.-S."/>
            <person name="Wu M."/>
            <person name="Xu X.-W."/>
        </authorList>
    </citation>
    <scope>NUCLEOTIDE SEQUENCE [LARGE SCALE GENOMIC DNA]</scope>
    <source>
        <strain evidence="5 8">Ar-45</strain>
    </source>
</reference>
<evidence type="ECO:0000313" key="5">
    <source>
        <dbReference type="EMBL" id="PJE27767.1"/>
    </source>
</evidence>
<name>A0A285HR88_9RHOB</name>
<proteinExistence type="predicted"/>
<dbReference type="Proteomes" id="UP000231702">
    <property type="component" value="Unassembled WGS sequence"/>
</dbReference>
<sequence>MYLLAGLLGMMMVGATAFIAVEDSPEADAETDDPLEASGDDIASYGNLLDEILEEEEERLGLGEEAAPDTRDDDAIPDDPQADLDAGIESTLARLAAEVSASQDMLTVGTSGDDLLEGGSGHDQLGAYSGDDTLAGGAGDDRLWGMQGNDALLGQGGDDSLGGGSGEDMLYGGSGEDTLLGMMGDDSLSGGAGADLLHGGAGEDNLFAGSGDDAASGGIGHDMLQGGLGADTLFGASGDDWISGLVDGPEGDLDDGDYLNGGSGDDTIIAGAGDVVTGGAGADEIILGDWIASDEDAARIIDFAAGEDVLLVSFADGGPEPEISFEVTPDSTRVFADGTCIATLAGPDAISAEDIALLPESEALTFAA</sequence>
<dbReference type="PROSITE" id="PS00330">
    <property type="entry name" value="HEMOLYSIN_CALCIUM"/>
    <property type="match status" value="2"/>
</dbReference>
<dbReference type="InterPro" id="IPR050557">
    <property type="entry name" value="RTX_toxin/Mannuronan_C5-epim"/>
</dbReference>
<evidence type="ECO:0000256" key="1">
    <source>
        <dbReference type="ARBA" id="ARBA00004613"/>
    </source>
</evidence>
<dbReference type="InterPro" id="IPR018511">
    <property type="entry name" value="Hemolysin-typ_Ca-bd_CS"/>
</dbReference>
<dbReference type="PANTHER" id="PTHR38340:SF1">
    <property type="entry name" value="S-LAYER PROTEIN"/>
    <property type="match status" value="1"/>
</dbReference>
<feature type="chain" id="PRO_5012831858" evidence="4">
    <location>
        <begin position="18"/>
        <end position="368"/>
    </location>
</feature>
<feature type="signal peptide" evidence="4">
    <location>
        <begin position="1"/>
        <end position="17"/>
    </location>
</feature>
<keyword evidence="2" id="KW-0964">Secreted</keyword>
<comment type="subcellular location">
    <subcellularLocation>
        <location evidence="1">Secreted</location>
    </subcellularLocation>
</comment>
<evidence type="ECO:0000313" key="7">
    <source>
        <dbReference type="Proteomes" id="UP000231655"/>
    </source>
</evidence>
<reference evidence="6 7" key="1">
    <citation type="submission" date="2017-09" db="EMBL/GenBank/DDBJ databases">
        <authorList>
            <person name="Ehlers B."/>
            <person name="Leendertz F.H."/>
        </authorList>
    </citation>
    <scope>NUCLEOTIDE SEQUENCE [LARGE SCALE GENOMIC DNA]</scope>
    <source>
        <strain evidence="6 7">CGMCC 1.12662</strain>
    </source>
</reference>
<organism evidence="6 7">
    <name type="scientific">Pseudooceanicola antarcticus</name>
    <dbReference type="NCBI Taxonomy" id="1247613"/>
    <lineage>
        <taxon>Bacteria</taxon>
        <taxon>Pseudomonadati</taxon>
        <taxon>Pseudomonadota</taxon>
        <taxon>Alphaproteobacteria</taxon>
        <taxon>Rhodobacterales</taxon>
        <taxon>Paracoccaceae</taxon>
        <taxon>Pseudooceanicola</taxon>
    </lineage>
</organism>
<keyword evidence="4" id="KW-0732">Signal</keyword>
<feature type="region of interest" description="Disordered" evidence="3">
    <location>
        <begin position="59"/>
        <end position="83"/>
    </location>
</feature>
<dbReference type="PANTHER" id="PTHR38340">
    <property type="entry name" value="S-LAYER PROTEIN"/>
    <property type="match status" value="1"/>
</dbReference>